<feature type="domain" description="DUF6455" evidence="1">
    <location>
        <begin position="39"/>
        <end position="108"/>
    </location>
</feature>
<evidence type="ECO:0000313" key="3">
    <source>
        <dbReference type="Proteomes" id="UP001209535"/>
    </source>
</evidence>
<reference evidence="2 3" key="1">
    <citation type="submission" date="2022-10" db="EMBL/GenBank/DDBJ databases">
        <title>Defluviimonas sp. nov., isolated from ocean surface sediments.</title>
        <authorList>
            <person name="He W."/>
            <person name="Wang L."/>
            <person name="Zhang D.-F."/>
        </authorList>
    </citation>
    <scope>NUCLEOTIDE SEQUENCE [LARGE SCALE GENOMIC DNA]</scope>
    <source>
        <strain evidence="2 3">WL0024</strain>
    </source>
</reference>
<proteinExistence type="predicted"/>
<evidence type="ECO:0000313" key="2">
    <source>
        <dbReference type="EMBL" id="MCU9847250.1"/>
    </source>
</evidence>
<comment type="caution">
    <text evidence="2">The sequence shown here is derived from an EMBL/GenBank/DDBJ whole genome shotgun (WGS) entry which is preliminary data.</text>
</comment>
<gene>
    <name evidence="2" type="ORF">OEZ60_04450</name>
</gene>
<organism evidence="2 3">
    <name type="scientific">Albidovulum salinarum</name>
    <dbReference type="NCBI Taxonomy" id="2984153"/>
    <lineage>
        <taxon>Bacteria</taxon>
        <taxon>Pseudomonadati</taxon>
        <taxon>Pseudomonadota</taxon>
        <taxon>Alphaproteobacteria</taxon>
        <taxon>Rhodobacterales</taxon>
        <taxon>Paracoccaceae</taxon>
        <taxon>Albidovulum</taxon>
    </lineage>
</organism>
<evidence type="ECO:0000259" key="1">
    <source>
        <dbReference type="Pfam" id="PF20056"/>
    </source>
</evidence>
<dbReference type="RefSeq" id="WP_263333622.1">
    <property type="nucleotide sequence ID" value="NZ_JAOVQO010000003.1"/>
</dbReference>
<name>A0ABT2X0N4_9RHOB</name>
<protein>
    <submittedName>
        <fullName evidence="2">DUF6455 family protein</fullName>
    </submittedName>
</protein>
<dbReference type="InterPro" id="IPR045601">
    <property type="entry name" value="DUF6455"/>
</dbReference>
<dbReference type="Proteomes" id="UP001209535">
    <property type="component" value="Unassembled WGS sequence"/>
</dbReference>
<dbReference type="EMBL" id="JAOVQO010000003">
    <property type="protein sequence ID" value="MCU9847250.1"/>
    <property type="molecule type" value="Genomic_DNA"/>
</dbReference>
<dbReference type="Pfam" id="PF20056">
    <property type="entry name" value="DUF6455"/>
    <property type="match status" value="1"/>
</dbReference>
<accession>A0ABT2X0N4</accession>
<sequence length="111" mass="12265">MVIARWWRKRDGSEEGAMGSVVTMAAKSGGAGAELPYFLTEEETRRHGVDIGEAIQSGILTLDDFRAILALCRDCHEGQELRREPGHDRHAHVAPEWCANRAVLEGLRGIV</sequence>
<keyword evidence="3" id="KW-1185">Reference proteome</keyword>